<keyword evidence="1" id="KW-1133">Transmembrane helix</keyword>
<gene>
    <name evidence="2" type="ORF">JT362_10995</name>
</gene>
<protein>
    <submittedName>
        <fullName evidence="2">ABC transporter permease subunit</fullName>
    </submittedName>
</protein>
<proteinExistence type="predicted"/>
<accession>A0ABT2J700</accession>
<feature type="transmembrane region" description="Helical" evidence="1">
    <location>
        <begin position="21"/>
        <end position="39"/>
    </location>
</feature>
<feature type="transmembrane region" description="Helical" evidence="1">
    <location>
        <begin position="173"/>
        <end position="191"/>
    </location>
</feature>
<organism evidence="2 3">
    <name type="scientific">Actinophytocola gossypii</name>
    <dbReference type="NCBI Taxonomy" id="2812003"/>
    <lineage>
        <taxon>Bacteria</taxon>
        <taxon>Bacillati</taxon>
        <taxon>Actinomycetota</taxon>
        <taxon>Actinomycetes</taxon>
        <taxon>Pseudonocardiales</taxon>
        <taxon>Pseudonocardiaceae</taxon>
    </lineage>
</organism>
<sequence length="256" mass="26826">MRTLLLAFQGELTKAWSLRSTWWSLVLATAMSIGLSALIGLGLRDGRLSDRNTWDPVRYGYFGLTIGLIVLVVFGVMLVSGEFTSGTIRASLAAVPRRGVFLTAKVLAGTAIALVVSVVCGLGAFLATQPVLGDRGTTLGEPGVPRAVLGACLFMALMAVFAMGVAAMLRSTALCLGIMIPILFLNSQGMANLPAIRPVTQFLPDQAGLVLMQSVQQPPGSVGHTDFGWGGALLVLLAWTLAALAGGFVSIRRLDP</sequence>
<dbReference type="PANTHER" id="PTHR37305:SF1">
    <property type="entry name" value="MEMBRANE PROTEIN"/>
    <property type="match status" value="1"/>
</dbReference>
<name>A0ABT2J700_9PSEU</name>
<comment type="caution">
    <text evidence="2">The sequence shown here is derived from an EMBL/GenBank/DDBJ whole genome shotgun (WGS) entry which is preliminary data.</text>
</comment>
<reference evidence="2 3" key="1">
    <citation type="submission" date="2021-02" db="EMBL/GenBank/DDBJ databases">
        <title>Actinophytocola xerophila sp. nov., isolated from soil of cotton cropping field.</title>
        <authorList>
            <person name="Huang R."/>
            <person name="Chen X."/>
            <person name="Ge X."/>
            <person name="Liu W."/>
        </authorList>
    </citation>
    <scope>NUCLEOTIDE SEQUENCE [LARGE SCALE GENOMIC DNA]</scope>
    <source>
        <strain evidence="2 3">S1-96</strain>
    </source>
</reference>
<feature type="transmembrane region" description="Helical" evidence="1">
    <location>
        <begin position="59"/>
        <end position="79"/>
    </location>
</feature>
<dbReference type="PANTHER" id="PTHR37305">
    <property type="entry name" value="INTEGRAL MEMBRANE PROTEIN-RELATED"/>
    <property type="match status" value="1"/>
</dbReference>
<feature type="transmembrane region" description="Helical" evidence="1">
    <location>
        <begin position="227"/>
        <end position="251"/>
    </location>
</feature>
<evidence type="ECO:0000313" key="3">
    <source>
        <dbReference type="Proteomes" id="UP001156441"/>
    </source>
</evidence>
<evidence type="ECO:0000256" key="1">
    <source>
        <dbReference type="SAM" id="Phobius"/>
    </source>
</evidence>
<dbReference type="EMBL" id="JAFFZE010000009">
    <property type="protein sequence ID" value="MCT2583643.1"/>
    <property type="molecule type" value="Genomic_DNA"/>
</dbReference>
<keyword evidence="1" id="KW-0812">Transmembrane</keyword>
<evidence type="ECO:0000313" key="2">
    <source>
        <dbReference type="EMBL" id="MCT2583643.1"/>
    </source>
</evidence>
<dbReference type="Proteomes" id="UP001156441">
    <property type="component" value="Unassembled WGS sequence"/>
</dbReference>
<dbReference type="Pfam" id="PF12679">
    <property type="entry name" value="ABC2_membrane_2"/>
    <property type="match status" value="1"/>
</dbReference>
<feature type="transmembrane region" description="Helical" evidence="1">
    <location>
        <begin position="147"/>
        <end position="166"/>
    </location>
</feature>
<keyword evidence="1" id="KW-0472">Membrane</keyword>
<keyword evidence="3" id="KW-1185">Reference proteome</keyword>
<feature type="transmembrane region" description="Helical" evidence="1">
    <location>
        <begin position="100"/>
        <end position="127"/>
    </location>
</feature>
<dbReference type="RefSeq" id="WP_260191000.1">
    <property type="nucleotide sequence ID" value="NZ_JAFFZE010000009.1"/>
</dbReference>